<dbReference type="Proteomes" id="UP001333102">
    <property type="component" value="Chromosome"/>
</dbReference>
<feature type="transmembrane region" description="Helical" evidence="11">
    <location>
        <begin position="235"/>
        <end position="256"/>
    </location>
</feature>
<evidence type="ECO:0000256" key="4">
    <source>
        <dbReference type="ARBA" id="ARBA00022692"/>
    </source>
</evidence>
<evidence type="ECO:0000256" key="3">
    <source>
        <dbReference type="ARBA" id="ARBA00022617"/>
    </source>
</evidence>
<keyword evidence="3" id="KW-0349">Heme</keyword>
<dbReference type="SUPFAM" id="SSF81648">
    <property type="entry name" value="a domain/subunit of cytochrome bc1 complex (Ubiquinol-cytochrome c reductase)"/>
    <property type="match status" value="1"/>
</dbReference>
<dbReference type="RefSeq" id="WP_324669746.1">
    <property type="nucleotide sequence ID" value="NZ_CP141614.1"/>
</dbReference>
<evidence type="ECO:0000256" key="7">
    <source>
        <dbReference type="ARBA" id="ARBA00022989"/>
    </source>
</evidence>
<accession>A0ABZ1BRN0</accession>
<protein>
    <recommendedName>
        <fullName evidence="12">Cytochrome b/b6 C-terminal region profile domain-containing protein</fullName>
    </recommendedName>
</protein>
<feature type="region of interest" description="Disordered" evidence="10">
    <location>
        <begin position="1"/>
        <end position="32"/>
    </location>
</feature>
<dbReference type="EMBL" id="CP141614">
    <property type="protein sequence ID" value="WRP15344.1"/>
    <property type="molecule type" value="Genomic_DNA"/>
</dbReference>
<feature type="transmembrane region" description="Helical" evidence="11">
    <location>
        <begin position="202"/>
        <end position="223"/>
    </location>
</feature>
<sequence length="274" mass="29754">MVAMATPETQTQARPATRPARAAGAGAPSTAGAPNPMEKVLVWPYLVRIEFIAALLFLLLLSVMAVFIDAPLAPLANPDVTPNPAKAPWYFLGLQELLLHMDKALAGVIVPGAVLLGLAALPYIDVRRKGTGVWFYSPRGVAITVLSFVYTSIWNIALILIDEYLPVPGEAGAHGIGPIIRYWLHNLQAAGWPLSDQLISVVAGWLVPSFIMLLIPASLVLILRRRWHADTREQAIGLFTFFVASFLVLTIVGTAFRGPGMALMWPWEIPPANH</sequence>
<dbReference type="Pfam" id="PF00032">
    <property type="entry name" value="Cytochrom_B_C"/>
    <property type="match status" value="1"/>
</dbReference>
<keyword evidence="14" id="KW-1185">Reference proteome</keyword>
<proteinExistence type="predicted"/>
<evidence type="ECO:0000256" key="10">
    <source>
        <dbReference type="SAM" id="MobiDB-lite"/>
    </source>
</evidence>
<gene>
    <name evidence="13" type="ORF">VLY81_04035</name>
</gene>
<name>A0ABZ1BRN0_9FIRM</name>
<keyword evidence="7 11" id="KW-1133">Transmembrane helix</keyword>
<evidence type="ECO:0000256" key="5">
    <source>
        <dbReference type="ARBA" id="ARBA00022723"/>
    </source>
</evidence>
<evidence type="ECO:0000256" key="8">
    <source>
        <dbReference type="ARBA" id="ARBA00023004"/>
    </source>
</evidence>
<keyword evidence="9 11" id="KW-0472">Membrane</keyword>
<evidence type="ECO:0000313" key="14">
    <source>
        <dbReference type="Proteomes" id="UP001333102"/>
    </source>
</evidence>
<evidence type="ECO:0000256" key="1">
    <source>
        <dbReference type="ARBA" id="ARBA00004141"/>
    </source>
</evidence>
<feature type="transmembrane region" description="Helical" evidence="11">
    <location>
        <begin position="45"/>
        <end position="68"/>
    </location>
</feature>
<dbReference type="InterPro" id="IPR036150">
    <property type="entry name" value="Cyt_b/b6_C_sf"/>
</dbReference>
<evidence type="ECO:0000256" key="6">
    <source>
        <dbReference type="ARBA" id="ARBA00022982"/>
    </source>
</evidence>
<dbReference type="Gene3D" id="1.20.810.10">
    <property type="entry name" value="Cytochrome Bc1 Complex, Chain C"/>
    <property type="match status" value="1"/>
</dbReference>
<feature type="transmembrane region" description="Helical" evidence="11">
    <location>
        <begin position="136"/>
        <end position="161"/>
    </location>
</feature>
<keyword evidence="4 11" id="KW-0812">Transmembrane</keyword>
<keyword evidence="2" id="KW-0813">Transport</keyword>
<evidence type="ECO:0000256" key="11">
    <source>
        <dbReference type="SAM" id="Phobius"/>
    </source>
</evidence>
<comment type="subcellular location">
    <subcellularLocation>
        <location evidence="1">Membrane</location>
        <topology evidence="1">Multi-pass membrane protein</topology>
    </subcellularLocation>
</comment>
<dbReference type="InterPro" id="IPR005798">
    <property type="entry name" value="Cyt_b/b6_C"/>
</dbReference>
<evidence type="ECO:0000313" key="13">
    <source>
        <dbReference type="EMBL" id="WRP15344.1"/>
    </source>
</evidence>
<dbReference type="PROSITE" id="PS51003">
    <property type="entry name" value="CYTB_CTER"/>
    <property type="match status" value="1"/>
</dbReference>
<feature type="transmembrane region" description="Helical" evidence="11">
    <location>
        <begin position="104"/>
        <end position="124"/>
    </location>
</feature>
<feature type="compositionally biased region" description="Low complexity" evidence="10">
    <location>
        <begin position="9"/>
        <end position="32"/>
    </location>
</feature>
<keyword evidence="5" id="KW-0479">Metal-binding</keyword>
<keyword evidence="6" id="KW-0249">Electron transport</keyword>
<reference evidence="14" key="1">
    <citation type="submission" date="2023-12" db="EMBL/GenBank/DDBJ databases">
        <title>Novel isolates from deep terrestrial aquifers shed light on the physiology and ecology of the class Limnochordia.</title>
        <authorList>
            <person name="Karnachuk O.V."/>
            <person name="Lukina A.P."/>
            <person name="Avakyan M.R."/>
            <person name="Kadnikov V."/>
            <person name="Begmatov S."/>
            <person name="Beletsky A.V."/>
            <person name="Mardanov A.V."/>
            <person name="Ravin N.V."/>
        </authorList>
    </citation>
    <scope>NUCLEOTIDE SEQUENCE [LARGE SCALE GENOMIC DNA]</scope>
    <source>
        <strain evidence="14">LN</strain>
    </source>
</reference>
<dbReference type="InterPro" id="IPR027387">
    <property type="entry name" value="Cytb/b6-like_sf"/>
</dbReference>
<feature type="domain" description="Cytochrome b/b6 C-terminal region profile" evidence="12">
    <location>
        <begin position="32"/>
        <end position="161"/>
    </location>
</feature>
<evidence type="ECO:0000259" key="12">
    <source>
        <dbReference type="PROSITE" id="PS51003"/>
    </source>
</evidence>
<evidence type="ECO:0000256" key="2">
    <source>
        <dbReference type="ARBA" id="ARBA00022448"/>
    </source>
</evidence>
<organism evidence="13 14">
    <name type="scientific">Geochorda subterranea</name>
    <dbReference type="NCBI Taxonomy" id="3109564"/>
    <lineage>
        <taxon>Bacteria</taxon>
        <taxon>Bacillati</taxon>
        <taxon>Bacillota</taxon>
        <taxon>Limnochordia</taxon>
        <taxon>Limnochordales</taxon>
        <taxon>Geochordaceae</taxon>
        <taxon>Geochorda</taxon>
    </lineage>
</organism>
<evidence type="ECO:0000256" key="9">
    <source>
        <dbReference type="ARBA" id="ARBA00023136"/>
    </source>
</evidence>
<keyword evidence="8" id="KW-0408">Iron</keyword>